<dbReference type="PANTHER" id="PTHR47772">
    <property type="entry name" value="ZINC FINGER PROTEIN 200"/>
    <property type="match status" value="1"/>
</dbReference>
<dbReference type="PROSITE" id="PS50896">
    <property type="entry name" value="LISH"/>
    <property type="match status" value="1"/>
</dbReference>
<dbReference type="PROSITE" id="PS00028">
    <property type="entry name" value="ZINC_FINGER_C2H2_1"/>
    <property type="match status" value="2"/>
</dbReference>
<dbReference type="InterPro" id="IPR036236">
    <property type="entry name" value="Znf_C2H2_sf"/>
</dbReference>
<evidence type="ECO:0000256" key="9">
    <source>
        <dbReference type="PROSITE-ProRule" id="PRU00042"/>
    </source>
</evidence>
<evidence type="ECO:0000313" key="13">
    <source>
        <dbReference type="Proteomes" id="UP000241769"/>
    </source>
</evidence>
<accession>A0A2P6N8E1</accession>
<feature type="region of interest" description="Disordered" evidence="10">
    <location>
        <begin position="87"/>
        <end position="108"/>
    </location>
</feature>
<dbReference type="Pfam" id="PF00096">
    <property type="entry name" value="zf-C2H2"/>
    <property type="match status" value="2"/>
</dbReference>
<feature type="domain" description="C2H2-type" evidence="11">
    <location>
        <begin position="137"/>
        <end position="167"/>
    </location>
</feature>
<dbReference type="FunFam" id="3.30.160.60:FF:000202">
    <property type="entry name" value="Zinc finger protein 574"/>
    <property type="match status" value="1"/>
</dbReference>
<dbReference type="Proteomes" id="UP000241769">
    <property type="component" value="Unassembled WGS sequence"/>
</dbReference>
<name>A0A2P6N8E1_9EUKA</name>
<dbReference type="PROSITE" id="PS50157">
    <property type="entry name" value="ZINC_FINGER_C2H2_2"/>
    <property type="match status" value="2"/>
</dbReference>
<dbReference type="InParanoid" id="A0A2P6N8E1"/>
<dbReference type="GO" id="GO:0008270">
    <property type="term" value="F:zinc ion binding"/>
    <property type="evidence" value="ECO:0007669"/>
    <property type="project" value="UniProtKB-KW"/>
</dbReference>
<protein>
    <recommendedName>
        <fullName evidence="11">C2H2-type domain-containing protein</fullName>
    </recommendedName>
</protein>
<evidence type="ECO:0000256" key="2">
    <source>
        <dbReference type="ARBA" id="ARBA00022723"/>
    </source>
</evidence>
<proteinExistence type="predicted"/>
<keyword evidence="3" id="KW-0677">Repeat</keyword>
<dbReference type="Gene3D" id="3.30.160.60">
    <property type="entry name" value="Classic Zinc Finger"/>
    <property type="match status" value="2"/>
</dbReference>
<keyword evidence="2" id="KW-0479">Metal-binding</keyword>
<dbReference type="EMBL" id="MDYQ01000157">
    <property type="protein sequence ID" value="PRP80227.1"/>
    <property type="molecule type" value="Genomic_DNA"/>
</dbReference>
<dbReference type="GO" id="GO:0032502">
    <property type="term" value="P:developmental process"/>
    <property type="evidence" value="ECO:0007669"/>
    <property type="project" value="UniProtKB-ARBA"/>
</dbReference>
<dbReference type="SMART" id="SM00355">
    <property type="entry name" value="ZnF_C2H2"/>
    <property type="match status" value="2"/>
</dbReference>
<dbReference type="OrthoDB" id="24548at2759"/>
<evidence type="ECO:0000256" key="10">
    <source>
        <dbReference type="SAM" id="MobiDB-lite"/>
    </source>
</evidence>
<dbReference type="GO" id="GO:0005634">
    <property type="term" value="C:nucleus"/>
    <property type="evidence" value="ECO:0007669"/>
    <property type="project" value="UniProtKB-SubCell"/>
</dbReference>
<keyword evidence="6" id="KW-0805">Transcription regulation</keyword>
<dbReference type="AlphaFoldDB" id="A0A2P6N8E1"/>
<dbReference type="SUPFAM" id="SSF57667">
    <property type="entry name" value="beta-beta-alpha zinc fingers"/>
    <property type="match status" value="1"/>
</dbReference>
<keyword evidence="4 9" id="KW-0863">Zinc-finger</keyword>
<evidence type="ECO:0000313" key="12">
    <source>
        <dbReference type="EMBL" id="PRP80227.1"/>
    </source>
</evidence>
<evidence type="ECO:0000256" key="4">
    <source>
        <dbReference type="ARBA" id="ARBA00022771"/>
    </source>
</evidence>
<sequence>MKVDDHTFQSMMLHFHEQIYEHLTHCGMIQTAKIFVEESQFYPTPKSTITASQTILSDDLLRTWSSEWLDKQMDSIPKVLKKLLNSHESEESKSMESSTSRKQQNEKPFVCPHCDKSFMRKYDMKVHMRIHTNERPYACHYAGCNKTFNRVSTLKEHERNIHQKRRTEEEEETDSNRSTSGSPPHKQQRREEKHNHGVIQGAFNLNGNTYILHEGHADILGPDHTLQHVHKDSVDAHVLAETSENPIRCQPVNCKGPHAESHRIRHGDHVDYIVDNMLHHVHEEDGAAHCDHHGPLVMLDYNSAEWEELVRCLDCCPPTT</sequence>
<comment type="subcellular location">
    <subcellularLocation>
        <location evidence="1">Nucleus</location>
    </subcellularLocation>
</comment>
<keyword evidence="5" id="KW-0862">Zinc</keyword>
<dbReference type="STRING" id="1890364.A0A2P6N8E1"/>
<feature type="domain" description="C2H2-type" evidence="11">
    <location>
        <begin position="109"/>
        <end position="136"/>
    </location>
</feature>
<evidence type="ECO:0000256" key="1">
    <source>
        <dbReference type="ARBA" id="ARBA00004123"/>
    </source>
</evidence>
<evidence type="ECO:0000259" key="11">
    <source>
        <dbReference type="PROSITE" id="PS50157"/>
    </source>
</evidence>
<dbReference type="InterPro" id="IPR006594">
    <property type="entry name" value="LisH"/>
</dbReference>
<keyword evidence="8" id="KW-0539">Nucleus</keyword>
<reference evidence="12 13" key="1">
    <citation type="journal article" date="2018" name="Genome Biol. Evol.">
        <title>Multiple Roots of Fruiting Body Formation in Amoebozoa.</title>
        <authorList>
            <person name="Hillmann F."/>
            <person name="Forbes G."/>
            <person name="Novohradska S."/>
            <person name="Ferling I."/>
            <person name="Riege K."/>
            <person name="Groth M."/>
            <person name="Westermann M."/>
            <person name="Marz M."/>
            <person name="Spaller T."/>
            <person name="Winckler T."/>
            <person name="Schaap P."/>
            <person name="Glockner G."/>
        </authorList>
    </citation>
    <scope>NUCLEOTIDE SEQUENCE [LARGE SCALE GENOMIC DNA]</scope>
    <source>
        <strain evidence="12 13">Jena</strain>
    </source>
</reference>
<keyword evidence="7" id="KW-0804">Transcription</keyword>
<evidence type="ECO:0000256" key="6">
    <source>
        <dbReference type="ARBA" id="ARBA00023015"/>
    </source>
</evidence>
<evidence type="ECO:0000256" key="8">
    <source>
        <dbReference type="ARBA" id="ARBA00023242"/>
    </source>
</evidence>
<comment type="caution">
    <text evidence="12">The sequence shown here is derived from an EMBL/GenBank/DDBJ whole genome shotgun (WGS) entry which is preliminary data.</text>
</comment>
<gene>
    <name evidence="12" type="ORF">PROFUN_12113</name>
</gene>
<dbReference type="InterPro" id="IPR013087">
    <property type="entry name" value="Znf_C2H2_type"/>
</dbReference>
<evidence type="ECO:0000256" key="3">
    <source>
        <dbReference type="ARBA" id="ARBA00022737"/>
    </source>
</evidence>
<dbReference type="PANTHER" id="PTHR47772:SF13">
    <property type="entry name" value="GASTRULA ZINC FINGER PROTEIN XLCGF49.1-LIKE-RELATED"/>
    <property type="match status" value="1"/>
</dbReference>
<feature type="region of interest" description="Disordered" evidence="10">
    <location>
        <begin position="155"/>
        <end position="195"/>
    </location>
</feature>
<dbReference type="InterPro" id="IPR050636">
    <property type="entry name" value="C2H2-ZF_domain-containing"/>
</dbReference>
<evidence type="ECO:0000256" key="5">
    <source>
        <dbReference type="ARBA" id="ARBA00022833"/>
    </source>
</evidence>
<keyword evidence="13" id="KW-1185">Reference proteome</keyword>
<organism evidence="12 13">
    <name type="scientific">Planoprotostelium fungivorum</name>
    <dbReference type="NCBI Taxonomy" id="1890364"/>
    <lineage>
        <taxon>Eukaryota</taxon>
        <taxon>Amoebozoa</taxon>
        <taxon>Evosea</taxon>
        <taxon>Variosea</taxon>
        <taxon>Cavosteliida</taxon>
        <taxon>Cavosteliaceae</taxon>
        <taxon>Planoprotostelium</taxon>
    </lineage>
</organism>
<evidence type="ECO:0000256" key="7">
    <source>
        <dbReference type="ARBA" id="ARBA00023163"/>
    </source>
</evidence>